<gene>
    <name evidence="1" type="primary">hpnC</name>
    <name evidence="1" type="ORF">C7R54_27040</name>
</gene>
<reference evidence="1 2" key="1">
    <citation type="journal article" date="2017" name="Int. J. Syst. Evol. Microbiol.">
        <title>Achromobacter aloeverae sp. nov., isolated from the root of Aloe vera (L.) Burm.f.</title>
        <authorList>
            <person name="Kuncharoen N."/>
            <person name="Muramatsu Y."/>
            <person name="Shibata C."/>
            <person name="Kamakura Y."/>
            <person name="Nakagawa Y."/>
            <person name="Tanasupawat S."/>
        </authorList>
    </citation>
    <scope>NUCLEOTIDE SEQUENCE [LARGE SCALE GENOMIC DNA]</scope>
    <source>
        <strain evidence="1 2">AVA-1</strain>
    </source>
</reference>
<dbReference type="RefSeq" id="WP_129154023.1">
    <property type="nucleotide sequence ID" value="NZ_JBHSDO010000015.1"/>
</dbReference>
<dbReference type="SFLD" id="SFLDG01018">
    <property type="entry name" value="Squalene/Phytoene_Synthase_Lik"/>
    <property type="match status" value="1"/>
</dbReference>
<dbReference type="InterPro" id="IPR008949">
    <property type="entry name" value="Isoprenoid_synthase_dom_sf"/>
</dbReference>
<dbReference type="EMBL" id="PYAL01000009">
    <property type="protein sequence ID" value="RXN83911.1"/>
    <property type="molecule type" value="Genomic_DNA"/>
</dbReference>
<evidence type="ECO:0000313" key="2">
    <source>
        <dbReference type="Proteomes" id="UP000290849"/>
    </source>
</evidence>
<dbReference type="Gene3D" id="1.10.600.10">
    <property type="entry name" value="Farnesyl Diphosphate Synthase"/>
    <property type="match status" value="1"/>
</dbReference>
<name>A0A4Q1HDD3_9BURK</name>
<dbReference type="SUPFAM" id="SSF48576">
    <property type="entry name" value="Terpenoid synthases"/>
    <property type="match status" value="1"/>
</dbReference>
<dbReference type="AlphaFoldDB" id="A0A4Q1HDD3"/>
<dbReference type="GO" id="GO:0004311">
    <property type="term" value="F:geranylgeranyl diphosphate synthase activity"/>
    <property type="evidence" value="ECO:0007669"/>
    <property type="project" value="InterPro"/>
</dbReference>
<sequence length="279" mass="31335">MPVDHYENFPVASVLLPRRLRGAVTDIYRYARSADDIADEGDATPSQRLAELAAYRAELHRIASVGSHSAAADRLAPIFVPLAATIARHQLPITPFLDLLSAFEQDVTVTRYPDEAALLDYCARSANPVGRLMLHLYGVTDADALRQSDAICTGLQLVNFWQDVRIDWRKDRVYLPQDALRRHGVSEEDLAACRLTPQWRALLGEQVARARALLHSGAPLTRRLPGRIGLELRLVVHGGLRILERIEQARYDVFMNRPELGGRDWCVMLWRALSGRFPA</sequence>
<dbReference type="Pfam" id="PF00494">
    <property type="entry name" value="SQS_PSY"/>
    <property type="match status" value="1"/>
</dbReference>
<dbReference type="GO" id="GO:0016114">
    <property type="term" value="P:terpenoid biosynthetic process"/>
    <property type="evidence" value="ECO:0007669"/>
    <property type="project" value="UniProtKB-ARBA"/>
</dbReference>
<dbReference type="InterPro" id="IPR002060">
    <property type="entry name" value="Squ/phyt_synthse"/>
</dbReference>
<dbReference type="NCBIfam" id="TIGR03464">
    <property type="entry name" value="HpnC"/>
    <property type="match status" value="1"/>
</dbReference>
<dbReference type="SFLD" id="SFLDS00005">
    <property type="entry name" value="Isoprenoid_Synthase_Type_I"/>
    <property type="match status" value="1"/>
</dbReference>
<dbReference type="OrthoDB" id="9807580at2"/>
<dbReference type="PANTHER" id="PTHR31480">
    <property type="entry name" value="BIFUNCTIONAL LYCOPENE CYCLASE/PHYTOENE SYNTHASE"/>
    <property type="match status" value="1"/>
</dbReference>
<dbReference type="InterPro" id="IPR033904">
    <property type="entry name" value="Trans_IPPS_HH"/>
</dbReference>
<keyword evidence="2" id="KW-1185">Reference proteome</keyword>
<comment type="caution">
    <text evidence="1">The sequence shown here is derived from an EMBL/GenBank/DDBJ whole genome shotgun (WGS) entry which is preliminary data.</text>
</comment>
<dbReference type="GO" id="GO:0051996">
    <property type="term" value="F:squalene synthase [NAD(P)H] activity"/>
    <property type="evidence" value="ECO:0007669"/>
    <property type="project" value="InterPro"/>
</dbReference>
<evidence type="ECO:0000313" key="1">
    <source>
        <dbReference type="EMBL" id="RXN83911.1"/>
    </source>
</evidence>
<dbReference type="Proteomes" id="UP000290849">
    <property type="component" value="Unassembled WGS sequence"/>
</dbReference>
<accession>A0A4Q1HDD3</accession>
<dbReference type="SFLD" id="SFLDG01212">
    <property type="entry name" value="Phytoene_synthase_like"/>
    <property type="match status" value="1"/>
</dbReference>
<dbReference type="CDD" id="cd00683">
    <property type="entry name" value="Trans_IPPS_HH"/>
    <property type="match status" value="1"/>
</dbReference>
<dbReference type="InterPro" id="IPR044843">
    <property type="entry name" value="Trans_IPPS_bact-type"/>
</dbReference>
<dbReference type="InterPro" id="IPR017827">
    <property type="entry name" value="HSQ_synthase_HpnC"/>
</dbReference>
<proteinExistence type="predicted"/>
<organism evidence="1 2">
    <name type="scientific">Achromobacter aloeverae</name>
    <dbReference type="NCBI Taxonomy" id="1750518"/>
    <lineage>
        <taxon>Bacteria</taxon>
        <taxon>Pseudomonadati</taxon>
        <taxon>Pseudomonadota</taxon>
        <taxon>Betaproteobacteria</taxon>
        <taxon>Burkholderiales</taxon>
        <taxon>Alcaligenaceae</taxon>
        <taxon>Achromobacter</taxon>
    </lineage>
</organism>
<protein>
    <submittedName>
        <fullName evidence="1">Squalene synthase HpnC</fullName>
    </submittedName>
</protein>